<dbReference type="InterPro" id="IPR003730">
    <property type="entry name" value="Cu_polyphenol_OxRdtase"/>
</dbReference>
<evidence type="ECO:0000313" key="13">
    <source>
        <dbReference type="EMBL" id="SFH65379.1"/>
    </source>
</evidence>
<keyword evidence="6" id="KW-0479">Metal-binding</keyword>
<dbReference type="GO" id="GO:0016787">
    <property type="term" value="F:hydrolase activity"/>
    <property type="evidence" value="ECO:0007669"/>
    <property type="project" value="UniProtKB-KW"/>
</dbReference>
<comment type="catalytic activity">
    <reaction evidence="11">
        <text>S-methyl-5'-thioadenosine + phosphate = 5-(methylsulfanyl)-alpha-D-ribose 1-phosphate + adenine</text>
        <dbReference type="Rhea" id="RHEA:11852"/>
        <dbReference type="ChEBI" id="CHEBI:16708"/>
        <dbReference type="ChEBI" id="CHEBI:17509"/>
        <dbReference type="ChEBI" id="CHEBI:43474"/>
        <dbReference type="ChEBI" id="CHEBI:58533"/>
        <dbReference type="EC" id="2.4.2.28"/>
    </reaction>
    <physiologicalReaction direction="left-to-right" evidence="11">
        <dbReference type="Rhea" id="RHEA:11853"/>
    </physiologicalReaction>
</comment>
<dbReference type="GO" id="GO:0005507">
    <property type="term" value="F:copper ion binding"/>
    <property type="evidence" value="ECO:0007669"/>
    <property type="project" value="TreeGrafter"/>
</dbReference>
<dbReference type="Gene3D" id="3.60.140.10">
    <property type="entry name" value="CNF1/YfiH-like putative cysteine hydrolases"/>
    <property type="match status" value="1"/>
</dbReference>
<organism evidence="13 14">
    <name type="scientific">Pisciglobus halotolerans</name>
    <dbReference type="NCBI Taxonomy" id="745365"/>
    <lineage>
        <taxon>Bacteria</taxon>
        <taxon>Bacillati</taxon>
        <taxon>Bacillota</taxon>
        <taxon>Bacilli</taxon>
        <taxon>Lactobacillales</taxon>
        <taxon>Carnobacteriaceae</taxon>
    </lineage>
</organism>
<dbReference type="InterPro" id="IPR011324">
    <property type="entry name" value="Cytotoxic_necrot_fac-like_cat"/>
</dbReference>
<keyword evidence="14" id="KW-1185">Reference proteome</keyword>
<dbReference type="PANTHER" id="PTHR30616:SF2">
    <property type="entry name" value="PURINE NUCLEOSIDE PHOSPHORYLASE LACC1"/>
    <property type="match status" value="1"/>
</dbReference>
<evidence type="ECO:0000256" key="12">
    <source>
        <dbReference type="RuleBase" id="RU361274"/>
    </source>
</evidence>
<evidence type="ECO:0000256" key="5">
    <source>
        <dbReference type="ARBA" id="ARBA00022679"/>
    </source>
</evidence>
<keyword evidence="5" id="KW-0808">Transferase</keyword>
<dbReference type="GO" id="GO:0017061">
    <property type="term" value="F:S-methyl-5-thioadenosine phosphorylase activity"/>
    <property type="evidence" value="ECO:0007669"/>
    <property type="project" value="UniProtKB-EC"/>
</dbReference>
<dbReference type="OrthoDB" id="4279at2"/>
<evidence type="ECO:0000256" key="10">
    <source>
        <dbReference type="ARBA" id="ARBA00048968"/>
    </source>
</evidence>
<comment type="catalytic activity">
    <reaction evidence="9">
        <text>adenosine + H2O + H(+) = inosine + NH4(+)</text>
        <dbReference type="Rhea" id="RHEA:24408"/>
        <dbReference type="ChEBI" id="CHEBI:15377"/>
        <dbReference type="ChEBI" id="CHEBI:15378"/>
        <dbReference type="ChEBI" id="CHEBI:16335"/>
        <dbReference type="ChEBI" id="CHEBI:17596"/>
        <dbReference type="ChEBI" id="CHEBI:28938"/>
        <dbReference type="EC" id="3.5.4.4"/>
    </reaction>
    <physiologicalReaction direction="left-to-right" evidence="9">
        <dbReference type="Rhea" id="RHEA:24409"/>
    </physiologicalReaction>
</comment>
<evidence type="ECO:0000256" key="2">
    <source>
        <dbReference type="ARBA" id="ARBA00001947"/>
    </source>
</evidence>
<reference evidence="13 14" key="1">
    <citation type="submission" date="2016-10" db="EMBL/GenBank/DDBJ databases">
        <authorList>
            <person name="de Groot N.N."/>
        </authorList>
    </citation>
    <scope>NUCLEOTIDE SEQUENCE [LARGE SCALE GENOMIC DNA]</scope>
    <source>
        <strain evidence="13 14">DSM 27630</strain>
    </source>
</reference>
<dbReference type="InterPro" id="IPR038371">
    <property type="entry name" value="Cu_polyphenol_OxRdtase_sf"/>
</dbReference>
<proteinExistence type="inferred from homology"/>
<dbReference type="SUPFAM" id="SSF64438">
    <property type="entry name" value="CNF1/YfiH-like putative cysteine hydrolases"/>
    <property type="match status" value="1"/>
</dbReference>
<dbReference type="RefSeq" id="WP_092091863.1">
    <property type="nucleotide sequence ID" value="NZ_FOQE01000009.1"/>
</dbReference>
<protein>
    <recommendedName>
        <fullName evidence="12">Purine nucleoside phosphorylase</fullName>
    </recommendedName>
</protein>
<keyword evidence="7" id="KW-0378">Hydrolase</keyword>
<dbReference type="Pfam" id="PF02578">
    <property type="entry name" value="Cu-oxidase_4"/>
    <property type="match status" value="1"/>
</dbReference>
<dbReference type="EMBL" id="FOQE01000009">
    <property type="protein sequence ID" value="SFH65379.1"/>
    <property type="molecule type" value="Genomic_DNA"/>
</dbReference>
<gene>
    <name evidence="13" type="ORF">SAMN04489868_10934</name>
</gene>
<comment type="function">
    <text evidence="3">Purine nucleoside enzyme that catalyzes the phosphorolysis of adenosine and inosine nucleosides, yielding D-ribose 1-phosphate and the respective free bases, adenine and hypoxanthine. Also catalyzes the phosphorolysis of S-methyl-5'-thioadenosine into adenine and S-methyl-5-thio-alpha-D-ribose 1-phosphate. Also has adenosine deaminase activity.</text>
</comment>
<name>A0A1I3BTU3_9LACT</name>
<evidence type="ECO:0000256" key="7">
    <source>
        <dbReference type="ARBA" id="ARBA00022801"/>
    </source>
</evidence>
<comment type="catalytic activity">
    <reaction evidence="1">
        <text>inosine + phosphate = alpha-D-ribose 1-phosphate + hypoxanthine</text>
        <dbReference type="Rhea" id="RHEA:27646"/>
        <dbReference type="ChEBI" id="CHEBI:17368"/>
        <dbReference type="ChEBI" id="CHEBI:17596"/>
        <dbReference type="ChEBI" id="CHEBI:43474"/>
        <dbReference type="ChEBI" id="CHEBI:57720"/>
        <dbReference type="EC" id="2.4.2.1"/>
    </reaction>
    <physiologicalReaction direction="left-to-right" evidence="1">
        <dbReference type="Rhea" id="RHEA:27647"/>
    </physiologicalReaction>
</comment>
<dbReference type="Proteomes" id="UP000198668">
    <property type="component" value="Unassembled WGS sequence"/>
</dbReference>
<comment type="catalytic activity">
    <reaction evidence="10">
        <text>adenosine + phosphate = alpha-D-ribose 1-phosphate + adenine</text>
        <dbReference type="Rhea" id="RHEA:27642"/>
        <dbReference type="ChEBI" id="CHEBI:16335"/>
        <dbReference type="ChEBI" id="CHEBI:16708"/>
        <dbReference type="ChEBI" id="CHEBI:43474"/>
        <dbReference type="ChEBI" id="CHEBI:57720"/>
        <dbReference type="EC" id="2.4.2.1"/>
    </reaction>
    <physiologicalReaction direction="left-to-right" evidence="10">
        <dbReference type="Rhea" id="RHEA:27643"/>
    </physiologicalReaction>
</comment>
<evidence type="ECO:0000256" key="8">
    <source>
        <dbReference type="ARBA" id="ARBA00022833"/>
    </source>
</evidence>
<comment type="similarity">
    <text evidence="4 12">Belongs to the purine nucleoside phosphorylase YfiH/LACC1 family.</text>
</comment>
<dbReference type="AlphaFoldDB" id="A0A1I3BTU3"/>
<sequence length="242" mass="26868">MHSILLEKHGLIHYIAGSNFNFRYQQIGDSITEQIEMALSEMGIAPGVVYSGSQVHGKAIQYCDGENGAAAVFGRTFPDTDGLITDKKGVALLIKFADCTPIVLFDPIHQVQASVHSGWRGTLQQISVEAIKKMEKEFGTKREDLVVFVGPSIDQDHYEVGAEVYEAFKAFKDRDTFFKPSGKKYLLSMIDANLSILKQAGLKEEQIDICRESTFTSDHLHSARQEGKDYQLNGMITMLGKA</sequence>
<evidence type="ECO:0000256" key="3">
    <source>
        <dbReference type="ARBA" id="ARBA00003215"/>
    </source>
</evidence>
<evidence type="ECO:0000256" key="9">
    <source>
        <dbReference type="ARBA" id="ARBA00047989"/>
    </source>
</evidence>
<evidence type="ECO:0000256" key="1">
    <source>
        <dbReference type="ARBA" id="ARBA00000553"/>
    </source>
</evidence>
<dbReference type="NCBIfam" id="TIGR00726">
    <property type="entry name" value="peptidoglycan editing factor PgeF"/>
    <property type="match status" value="1"/>
</dbReference>
<evidence type="ECO:0000256" key="11">
    <source>
        <dbReference type="ARBA" id="ARBA00049893"/>
    </source>
</evidence>
<keyword evidence="8" id="KW-0862">Zinc</keyword>
<evidence type="ECO:0000256" key="6">
    <source>
        <dbReference type="ARBA" id="ARBA00022723"/>
    </source>
</evidence>
<evidence type="ECO:0000256" key="4">
    <source>
        <dbReference type="ARBA" id="ARBA00007353"/>
    </source>
</evidence>
<accession>A0A1I3BTU3</accession>
<dbReference type="PANTHER" id="PTHR30616">
    <property type="entry name" value="UNCHARACTERIZED PROTEIN YFIH"/>
    <property type="match status" value="1"/>
</dbReference>
<evidence type="ECO:0000313" key="14">
    <source>
        <dbReference type="Proteomes" id="UP000198668"/>
    </source>
</evidence>
<comment type="cofactor">
    <cofactor evidence="2">
        <name>Zn(2+)</name>
        <dbReference type="ChEBI" id="CHEBI:29105"/>
    </cofactor>
</comment>
<dbReference type="CDD" id="cd16833">
    <property type="entry name" value="YfiH"/>
    <property type="match status" value="1"/>
</dbReference>